<evidence type="ECO:0000256" key="8">
    <source>
        <dbReference type="ARBA" id="ARBA00043037"/>
    </source>
</evidence>
<feature type="chain" id="PRO_5036908748" description="Photosystem II extrinsic protein O" evidence="10">
    <location>
        <begin position="21"/>
        <end position="276"/>
    </location>
</feature>
<evidence type="ECO:0000256" key="1">
    <source>
        <dbReference type="ARBA" id="ARBA00004526"/>
    </source>
</evidence>
<dbReference type="GO" id="GO:0031676">
    <property type="term" value="C:plasma membrane-derived thylakoid membrane"/>
    <property type="evidence" value="ECO:0007669"/>
    <property type="project" value="UniProtKB-SubCell"/>
</dbReference>
<sequence>MKYRALIPVLLALFVGALTACSSASNLPTDSLSYDDIRNSGLANNCPELSQSSLDAIAINADQSYQLNGLCLQPETFLVRREPLIKRQESKFVLTKPLTRKSFSLDQISGSLEIGNDGNMKFVEQGGFDFQPVTVQLPDGERVPLLFTVKGLVAKNQDAATSLSPSTRLAGNFQVPPYRTSSFIDPKGRGVTVGYEGAMAMPDQTDREDLARPNIKTFEIAEGHISLQINRVNSATGEIAGLFESDQPSDTDFGAKDSMDVKIRGQFYGRIEQPVV</sequence>
<comment type="subcellular location">
    <subcellularLocation>
        <location evidence="1">Cellular thylakoid membrane</location>
        <topology evidence="1">Peripheral membrane protein</topology>
        <orientation evidence="1">Lumenal side</orientation>
    </subcellularLocation>
</comment>
<evidence type="ECO:0000256" key="9">
    <source>
        <dbReference type="ARBA" id="ARBA00046136"/>
    </source>
</evidence>
<evidence type="ECO:0000256" key="3">
    <source>
        <dbReference type="ARBA" id="ARBA00022531"/>
    </source>
</evidence>
<dbReference type="PANTHER" id="PTHR34058">
    <property type="entry name" value="OXYGEN-EVOLVING ENHANCER PROTEIN 1-2, CHLOROPLASTIC"/>
    <property type="match status" value="1"/>
</dbReference>
<dbReference type="GO" id="GO:0010207">
    <property type="term" value="P:photosystem II assembly"/>
    <property type="evidence" value="ECO:0007669"/>
    <property type="project" value="InterPro"/>
</dbReference>
<dbReference type="InterPro" id="IPR002628">
    <property type="entry name" value="PsbO"/>
</dbReference>
<dbReference type="RefSeq" id="WP_193993738.1">
    <property type="nucleotide sequence ID" value="NZ_JADEXP010000118.1"/>
</dbReference>
<accession>A0A928ZUN7</accession>
<dbReference type="GO" id="GO:0009654">
    <property type="term" value="C:photosystem II oxygen evolving complex"/>
    <property type="evidence" value="ECO:0007669"/>
    <property type="project" value="InterPro"/>
</dbReference>
<evidence type="ECO:0000256" key="5">
    <source>
        <dbReference type="ARBA" id="ARBA00023136"/>
    </source>
</evidence>
<dbReference type="SUPFAM" id="SSF56925">
    <property type="entry name" value="OMPA-like"/>
    <property type="match status" value="1"/>
</dbReference>
<dbReference type="PROSITE" id="PS51257">
    <property type="entry name" value="PROKAR_LIPOPROTEIN"/>
    <property type="match status" value="1"/>
</dbReference>
<evidence type="ECO:0000256" key="7">
    <source>
        <dbReference type="ARBA" id="ARBA00039796"/>
    </source>
</evidence>
<evidence type="ECO:0000313" key="11">
    <source>
        <dbReference type="EMBL" id="MBE9067781.1"/>
    </source>
</evidence>
<evidence type="ECO:0000313" key="12">
    <source>
        <dbReference type="Proteomes" id="UP000615026"/>
    </source>
</evidence>
<evidence type="ECO:0000256" key="10">
    <source>
        <dbReference type="SAM" id="SignalP"/>
    </source>
</evidence>
<evidence type="ECO:0000256" key="4">
    <source>
        <dbReference type="ARBA" id="ARBA00023078"/>
    </source>
</evidence>
<reference evidence="11" key="1">
    <citation type="submission" date="2020-10" db="EMBL/GenBank/DDBJ databases">
        <authorList>
            <person name="Castelo-Branco R."/>
            <person name="Eusebio N."/>
            <person name="Adriana R."/>
            <person name="Vieira A."/>
            <person name="Brugerolle De Fraissinette N."/>
            <person name="Rezende De Castro R."/>
            <person name="Schneider M.P."/>
            <person name="Vasconcelos V."/>
            <person name="Leao P.N."/>
        </authorList>
    </citation>
    <scope>NUCLEOTIDE SEQUENCE</scope>
    <source>
        <strain evidence="11">LEGE 11479</strain>
    </source>
</reference>
<name>A0A928ZUN7_LEPEC</name>
<feature type="signal peptide" evidence="10">
    <location>
        <begin position="1"/>
        <end position="20"/>
    </location>
</feature>
<proteinExistence type="inferred from homology"/>
<dbReference type="AlphaFoldDB" id="A0A928ZUN7"/>
<comment type="similarity">
    <text evidence="2">Belongs to the PsbO family.</text>
</comment>
<comment type="function">
    <text evidence="9">One of the extrinsic, lumenal subunits of photosystem II (PSII), which stabilize and protect the oxygen-evolving complex. PSII is a light-driven water plastoquinone oxidoreductase, using light energy to abstract electrons from H(2)O, generating a proton gradient subsequently used for ATP formation. Required for dimerization of PSII and for binding of PsbQ to PSII.</text>
</comment>
<keyword evidence="6" id="KW-0604">Photosystem II</keyword>
<dbReference type="Gene3D" id="2.40.160.30">
    <property type="entry name" value="Photosystem II, cytochrome c-550 precursor"/>
    <property type="match status" value="1"/>
</dbReference>
<evidence type="ECO:0000256" key="6">
    <source>
        <dbReference type="ARBA" id="ARBA00023276"/>
    </source>
</evidence>
<keyword evidence="10" id="KW-0732">Signal</keyword>
<dbReference type="GO" id="GO:0010242">
    <property type="term" value="F:oxygen evolving activity"/>
    <property type="evidence" value="ECO:0007669"/>
    <property type="project" value="InterPro"/>
</dbReference>
<evidence type="ECO:0000256" key="2">
    <source>
        <dbReference type="ARBA" id="ARBA00009838"/>
    </source>
</evidence>
<gene>
    <name evidence="11" type="ORF">IQ260_14075</name>
</gene>
<comment type="caution">
    <text evidence="11">The sequence shown here is derived from an EMBL/GenBank/DDBJ whole genome shotgun (WGS) entry which is preliminary data.</text>
</comment>
<dbReference type="EMBL" id="JADEXP010000118">
    <property type="protein sequence ID" value="MBE9067781.1"/>
    <property type="molecule type" value="Genomic_DNA"/>
</dbReference>
<organism evidence="11 12">
    <name type="scientific">Leptolyngbya cf. ectocarpi LEGE 11479</name>
    <dbReference type="NCBI Taxonomy" id="1828722"/>
    <lineage>
        <taxon>Bacteria</taxon>
        <taxon>Bacillati</taxon>
        <taxon>Cyanobacteriota</taxon>
        <taxon>Cyanophyceae</taxon>
        <taxon>Leptolyngbyales</taxon>
        <taxon>Leptolyngbyaceae</taxon>
        <taxon>Leptolyngbya group</taxon>
        <taxon>Leptolyngbya</taxon>
    </lineage>
</organism>
<keyword evidence="5" id="KW-0472">Membrane</keyword>
<keyword evidence="12" id="KW-1185">Reference proteome</keyword>
<protein>
    <recommendedName>
        <fullName evidence="7">Photosystem II extrinsic protein O</fullName>
    </recommendedName>
    <alternativeName>
        <fullName evidence="8">Photosystem II manganese-stabilizing polypeptide</fullName>
    </alternativeName>
</protein>
<dbReference type="Proteomes" id="UP000615026">
    <property type="component" value="Unassembled WGS sequence"/>
</dbReference>
<dbReference type="Gene3D" id="3.30.2050.10">
    <property type="entry name" value="photosynthetic oxygen evolving center domain"/>
    <property type="match status" value="1"/>
</dbReference>
<dbReference type="Pfam" id="PF01716">
    <property type="entry name" value="MSP"/>
    <property type="match status" value="1"/>
</dbReference>
<dbReference type="InterPro" id="IPR011250">
    <property type="entry name" value="OMP/PagP_B-barrel"/>
</dbReference>
<dbReference type="GO" id="GO:0042549">
    <property type="term" value="P:photosystem II stabilization"/>
    <property type="evidence" value="ECO:0007669"/>
    <property type="project" value="InterPro"/>
</dbReference>
<keyword evidence="4" id="KW-0793">Thylakoid</keyword>
<keyword evidence="3" id="KW-0602">Photosynthesis</keyword>